<dbReference type="Proteomes" id="UP001610335">
    <property type="component" value="Unassembled WGS sequence"/>
</dbReference>
<evidence type="ECO:0000313" key="13">
    <source>
        <dbReference type="EMBL" id="KAL2830329.1"/>
    </source>
</evidence>
<name>A0ABR4IRG1_9EURO</name>
<dbReference type="Pfam" id="PF00501">
    <property type="entry name" value="AMP-binding"/>
    <property type="match status" value="1"/>
</dbReference>
<dbReference type="InterPro" id="IPR016039">
    <property type="entry name" value="Thiolase-like"/>
</dbReference>
<evidence type="ECO:0000256" key="8">
    <source>
        <dbReference type="PROSITE-ProRule" id="PRU01363"/>
    </source>
</evidence>
<feature type="region of interest" description="Disordered" evidence="9">
    <location>
        <begin position="2409"/>
        <end position="2430"/>
    </location>
</feature>
<dbReference type="Pfam" id="PF16197">
    <property type="entry name" value="KAsynt_C_assoc"/>
    <property type="match status" value="1"/>
</dbReference>
<dbReference type="PANTHER" id="PTHR43775:SF20">
    <property type="entry name" value="HYBRID PKS-NRPS SYNTHETASE APDA"/>
    <property type="match status" value="1"/>
</dbReference>
<dbReference type="InterPro" id="IPR023213">
    <property type="entry name" value="CAT-like_dom_sf"/>
</dbReference>
<dbReference type="Pfam" id="PF23297">
    <property type="entry name" value="ACP_SdgA_C"/>
    <property type="match status" value="1"/>
</dbReference>
<dbReference type="Gene3D" id="3.30.300.30">
    <property type="match status" value="1"/>
</dbReference>
<evidence type="ECO:0000259" key="11">
    <source>
        <dbReference type="PROSITE" id="PS52004"/>
    </source>
</evidence>
<evidence type="ECO:0000256" key="5">
    <source>
        <dbReference type="ARBA" id="ARBA00022737"/>
    </source>
</evidence>
<feature type="region of interest" description="C-terminal hotdog fold" evidence="8">
    <location>
        <begin position="1091"/>
        <end position="1245"/>
    </location>
</feature>
<dbReference type="InterPro" id="IPR042099">
    <property type="entry name" value="ANL_N_sf"/>
</dbReference>
<keyword evidence="6" id="KW-0511">Multifunctional enzyme</keyword>
<dbReference type="InterPro" id="IPR045851">
    <property type="entry name" value="AMP-bd_C_sf"/>
</dbReference>
<dbReference type="PROSITE" id="PS50075">
    <property type="entry name" value="CARRIER"/>
    <property type="match status" value="2"/>
</dbReference>
<protein>
    <recommendedName>
        <fullName evidence="15">Hybrid NRPS/PKS enzyme</fullName>
    </recommendedName>
</protein>
<evidence type="ECO:0000256" key="7">
    <source>
        <dbReference type="ARBA" id="ARBA00029443"/>
    </source>
</evidence>
<dbReference type="Gene3D" id="3.40.50.720">
    <property type="entry name" value="NAD(P)-binding Rossmann-like Domain"/>
    <property type="match status" value="2"/>
</dbReference>
<evidence type="ECO:0008006" key="15">
    <source>
        <dbReference type="Google" id="ProtNLM"/>
    </source>
</evidence>
<dbReference type="NCBIfam" id="TIGR01733">
    <property type="entry name" value="AA-adenyl-dom"/>
    <property type="match status" value="1"/>
</dbReference>
<dbReference type="InterPro" id="IPR042104">
    <property type="entry name" value="PKS_dehydratase_sf"/>
</dbReference>
<dbReference type="Gene3D" id="3.40.47.10">
    <property type="match status" value="1"/>
</dbReference>
<evidence type="ECO:0000313" key="14">
    <source>
        <dbReference type="Proteomes" id="UP001610335"/>
    </source>
</evidence>
<dbReference type="Gene3D" id="3.30.559.30">
    <property type="entry name" value="Nonribosomal peptide synthetase, condensation domain"/>
    <property type="match status" value="1"/>
</dbReference>
<proteinExistence type="inferred from homology"/>
<organism evidence="13 14">
    <name type="scientific">Aspergillus cavernicola</name>
    <dbReference type="NCBI Taxonomy" id="176166"/>
    <lineage>
        <taxon>Eukaryota</taxon>
        <taxon>Fungi</taxon>
        <taxon>Dikarya</taxon>
        <taxon>Ascomycota</taxon>
        <taxon>Pezizomycotina</taxon>
        <taxon>Eurotiomycetes</taxon>
        <taxon>Eurotiomycetidae</taxon>
        <taxon>Eurotiales</taxon>
        <taxon>Aspergillaceae</taxon>
        <taxon>Aspergillus</taxon>
        <taxon>Aspergillus subgen. Nidulantes</taxon>
    </lineage>
</organism>
<dbReference type="SMART" id="SM00826">
    <property type="entry name" value="PKS_DH"/>
    <property type="match status" value="1"/>
</dbReference>
<dbReference type="InterPro" id="IPR013968">
    <property type="entry name" value="PKS_KR"/>
</dbReference>
<dbReference type="SUPFAM" id="SSF55048">
    <property type="entry name" value="Probable ACP-binding domain of malonyl-CoA ACP transacylase"/>
    <property type="match status" value="1"/>
</dbReference>
<dbReference type="Pfam" id="PF00698">
    <property type="entry name" value="Acyl_transf_1"/>
    <property type="match status" value="1"/>
</dbReference>
<dbReference type="CDD" id="cd02440">
    <property type="entry name" value="AdoMet_MTases"/>
    <property type="match status" value="1"/>
</dbReference>
<feature type="region of interest" description="N-terminal hotdog fold" evidence="8">
    <location>
        <begin position="940"/>
        <end position="1077"/>
    </location>
</feature>
<dbReference type="InterPro" id="IPR049551">
    <property type="entry name" value="PKS_DH_C"/>
</dbReference>
<dbReference type="PROSITE" id="PS52019">
    <property type="entry name" value="PKS_MFAS_DH"/>
    <property type="match status" value="1"/>
</dbReference>
<feature type="domain" description="Ketosynthase family 3 (KS3)" evidence="11">
    <location>
        <begin position="4"/>
        <end position="436"/>
    </location>
</feature>
<dbReference type="SMART" id="SM00823">
    <property type="entry name" value="PKS_PP"/>
    <property type="match status" value="2"/>
</dbReference>
<dbReference type="InterPro" id="IPR009081">
    <property type="entry name" value="PP-bd_ACP"/>
</dbReference>
<dbReference type="SUPFAM" id="SSF53335">
    <property type="entry name" value="S-adenosyl-L-methionine-dependent methyltransferases"/>
    <property type="match status" value="1"/>
</dbReference>
<dbReference type="InterPro" id="IPR018201">
    <property type="entry name" value="Ketoacyl_synth_AS"/>
</dbReference>
<dbReference type="PROSITE" id="PS00606">
    <property type="entry name" value="KS3_1"/>
    <property type="match status" value="1"/>
</dbReference>
<reference evidence="13 14" key="1">
    <citation type="submission" date="2024-07" db="EMBL/GenBank/DDBJ databases">
        <title>Section-level genome sequencing and comparative genomics of Aspergillus sections Usti and Cavernicolus.</title>
        <authorList>
            <consortium name="Lawrence Berkeley National Laboratory"/>
            <person name="Nybo J.L."/>
            <person name="Vesth T.C."/>
            <person name="Theobald S."/>
            <person name="Frisvad J.C."/>
            <person name="Larsen T.O."/>
            <person name="Kjaerboelling I."/>
            <person name="Rothschild-Mancinelli K."/>
            <person name="Lyhne E.K."/>
            <person name="Kogle M.E."/>
            <person name="Barry K."/>
            <person name="Clum A."/>
            <person name="Na H."/>
            <person name="Ledsgaard L."/>
            <person name="Lin J."/>
            <person name="Lipzen A."/>
            <person name="Kuo A."/>
            <person name="Riley R."/>
            <person name="Mondo S."/>
            <person name="LaButti K."/>
            <person name="Haridas S."/>
            <person name="Pangalinan J."/>
            <person name="Salamov A.A."/>
            <person name="Simmons B.A."/>
            <person name="Magnuson J.K."/>
            <person name="Chen J."/>
            <person name="Drula E."/>
            <person name="Henrissat B."/>
            <person name="Wiebenga A."/>
            <person name="Lubbers R.J."/>
            <person name="Gomes A.C."/>
            <person name="Makela M.R."/>
            <person name="Stajich J."/>
            <person name="Grigoriev I.V."/>
            <person name="Mortensen U.H."/>
            <person name="De vries R.P."/>
            <person name="Baker S.E."/>
            <person name="Andersen M.R."/>
        </authorList>
    </citation>
    <scope>NUCLEOTIDE SEQUENCE [LARGE SCALE GENOMIC DNA]</scope>
    <source>
        <strain evidence="13 14">CBS 600.67</strain>
    </source>
</reference>
<dbReference type="InterPro" id="IPR001242">
    <property type="entry name" value="Condensation_dom"/>
</dbReference>
<keyword evidence="2" id="KW-0597">Phosphoprotein</keyword>
<dbReference type="InterPro" id="IPR016035">
    <property type="entry name" value="Acyl_Trfase/lysoPLipase"/>
</dbReference>
<dbReference type="CDD" id="cd19532">
    <property type="entry name" value="C_PKS-NRPS"/>
    <property type="match status" value="1"/>
</dbReference>
<dbReference type="SUPFAM" id="SSF53901">
    <property type="entry name" value="Thiolase-like"/>
    <property type="match status" value="1"/>
</dbReference>
<dbReference type="Gene3D" id="3.10.129.110">
    <property type="entry name" value="Polyketide synthase dehydratase"/>
    <property type="match status" value="1"/>
</dbReference>
<dbReference type="InterPro" id="IPR029063">
    <property type="entry name" value="SAM-dependent_MTases_sf"/>
</dbReference>
<dbReference type="PROSITE" id="PS52004">
    <property type="entry name" value="KS3_2"/>
    <property type="match status" value="1"/>
</dbReference>
<dbReference type="Gene3D" id="3.30.559.10">
    <property type="entry name" value="Chloramphenicol acetyltransferase-like domain"/>
    <property type="match status" value="1"/>
</dbReference>
<dbReference type="SUPFAM" id="SSF56801">
    <property type="entry name" value="Acetyl-CoA synthetase-like"/>
    <property type="match status" value="1"/>
</dbReference>
<comment type="similarity">
    <text evidence="7">In the C-terminal section; belongs to the NRP synthetase family.</text>
</comment>
<keyword evidence="1" id="KW-0596">Phosphopantetheine</keyword>
<comment type="caution">
    <text evidence="13">The sequence shown here is derived from an EMBL/GenBank/DDBJ whole genome shotgun (WGS) entry which is preliminary data.</text>
</comment>
<dbReference type="PROSITE" id="PS00455">
    <property type="entry name" value="AMP_BINDING"/>
    <property type="match status" value="1"/>
</dbReference>
<dbReference type="InterPro" id="IPR016036">
    <property type="entry name" value="Malonyl_transacylase_ACP-bd"/>
</dbReference>
<dbReference type="CDD" id="cd05930">
    <property type="entry name" value="A_NRPS"/>
    <property type="match status" value="1"/>
</dbReference>
<feature type="domain" description="Carrier" evidence="10">
    <location>
        <begin position="3491"/>
        <end position="3567"/>
    </location>
</feature>
<dbReference type="PROSITE" id="PS00012">
    <property type="entry name" value="PHOSPHOPANTETHEINE"/>
    <property type="match status" value="1"/>
</dbReference>
<dbReference type="InterPro" id="IPR006162">
    <property type="entry name" value="Ppantetheine_attach_site"/>
</dbReference>
<keyword evidence="14" id="KW-1185">Reference proteome</keyword>
<feature type="domain" description="PKS/mFAS DH" evidence="12">
    <location>
        <begin position="940"/>
        <end position="1245"/>
    </location>
</feature>
<dbReference type="Pfam" id="PF02801">
    <property type="entry name" value="Ketoacyl-synt_C"/>
    <property type="match status" value="1"/>
</dbReference>
<dbReference type="InterPro" id="IPR001227">
    <property type="entry name" value="Ac_transferase_dom_sf"/>
</dbReference>
<dbReference type="InterPro" id="IPR020841">
    <property type="entry name" value="PKS_Beta-ketoAc_synthase_dom"/>
</dbReference>
<dbReference type="SUPFAM" id="SSF47336">
    <property type="entry name" value="ACP-like"/>
    <property type="match status" value="2"/>
</dbReference>
<keyword evidence="4" id="KW-0808">Transferase</keyword>
<dbReference type="EMBL" id="JBFXLS010000013">
    <property type="protein sequence ID" value="KAL2830329.1"/>
    <property type="molecule type" value="Genomic_DNA"/>
</dbReference>
<dbReference type="Pfam" id="PF21089">
    <property type="entry name" value="PKS_DH_N"/>
    <property type="match status" value="1"/>
</dbReference>
<dbReference type="CDD" id="cd00833">
    <property type="entry name" value="PKS"/>
    <property type="match status" value="1"/>
</dbReference>
<dbReference type="InterPro" id="IPR036291">
    <property type="entry name" value="NAD(P)-bd_dom_sf"/>
</dbReference>
<keyword evidence="5" id="KW-0677">Repeat</keyword>
<dbReference type="PANTHER" id="PTHR43775">
    <property type="entry name" value="FATTY ACID SYNTHASE"/>
    <property type="match status" value="1"/>
</dbReference>
<dbReference type="InterPro" id="IPR050091">
    <property type="entry name" value="PKS_NRPS_Biosynth_Enz"/>
</dbReference>
<dbReference type="Pfam" id="PF13489">
    <property type="entry name" value="Methyltransf_23"/>
    <property type="match status" value="1"/>
</dbReference>
<dbReference type="SMART" id="SM00825">
    <property type="entry name" value="PKS_KS"/>
    <property type="match status" value="1"/>
</dbReference>
<evidence type="ECO:0000256" key="1">
    <source>
        <dbReference type="ARBA" id="ARBA00022450"/>
    </source>
</evidence>
<dbReference type="InterPro" id="IPR032821">
    <property type="entry name" value="PKS_assoc"/>
</dbReference>
<evidence type="ECO:0000256" key="3">
    <source>
        <dbReference type="ARBA" id="ARBA00022598"/>
    </source>
</evidence>
<dbReference type="SUPFAM" id="SSF52151">
    <property type="entry name" value="FabD/lysophospholipase-like"/>
    <property type="match status" value="1"/>
</dbReference>
<evidence type="ECO:0000259" key="10">
    <source>
        <dbReference type="PROSITE" id="PS50075"/>
    </source>
</evidence>
<dbReference type="Gene3D" id="1.10.1200.10">
    <property type="entry name" value="ACP-like"/>
    <property type="match status" value="1"/>
</dbReference>
<dbReference type="InterPro" id="IPR036736">
    <property type="entry name" value="ACP-like_sf"/>
</dbReference>
<dbReference type="Gene3D" id="3.40.50.150">
    <property type="entry name" value="Vaccinia Virus protein VP39"/>
    <property type="match status" value="1"/>
</dbReference>
<accession>A0ABR4IRG1</accession>
<keyword evidence="3" id="KW-0436">Ligase</keyword>
<evidence type="ECO:0000256" key="6">
    <source>
        <dbReference type="ARBA" id="ARBA00023268"/>
    </source>
</evidence>
<dbReference type="Gene3D" id="3.40.366.10">
    <property type="entry name" value="Malonyl-Coenzyme A Acyl Carrier Protein, domain 2"/>
    <property type="match status" value="1"/>
</dbReference>
<dbReference type="InterPro" id="IPR013120">
    <property type="entry name" value="FAR_NAD-bd"/>
</dbReference>
<dbReference type="InterPro" id="IPR020806">
    <property type="entry name" value="PKS_PP-bd"/>
</dbReference>
<dbReference type="InterPro" id="IPR020845">
    <property type="entry name" value="AMP-binding_CS"/>
</dbReference>
<dbReference type="Pfam" id="PF00668">
    <property type="entry name" value="Condensation"/>
    <property type="match status" value="1"/>
</dbReference>
<dbReference type="InterPro" id="IPR010071">
    <property type="entry name" value="AA_adenyl_dom"/>
</dbReference>
<evidence type="ECO:0000256" key="9">
    <source>
        <dbReference type="SAM" id="MobiDB-lite"/>
    </source>
</evidence>
<gene>
    <name evidence="13" type="ORF">BDW59DRAFT_158657</name>
</gene>
<evidence type="ECO:0000256" key="4">
    <source>
        <dbReference type="ARBA" id="ARBA00022679"/>
    </source>
</evidence>
<dbReference type="Pfam" id="PF07993">
    <property type="entry name" value="NAD_binding_4"/>
    <property type="match status" value="1"/>
</dbReference>
<dbReference type="InterPro" id="IPR014031">
    <property type="entry name" value="Ketoacyl_synth_C"/>
</dbReference>
<dbReference type="InterPro" id="IPR049552">
    <property type="entry name" value="PKS_DH_N"/>
</dbReference>
<evidence type="ECO:0000259" key="12">
    <source>
        <dbReference type="PROSITE" id="PS52019"/>
    </source>
</evidence>
<dbReference type="Pfam" id="PF14765">
    <property type="entry name" value="PS-DH"/>
    <property type="match status" value="1"/>
</dbReference>
<dbReference type="Pfam" id="PF00109">
    <property type="entry name" value="ketoacyl-synt"/>
    <property type="match status" value="1"/>
</dbReference>
<comment type="caution">
    <text evidence="8">Lacks conserved residue(s) required for the propagation of feature annotation.</text>
</comment>
<dbReference type="Gene3D" id="3.40.50.12780">
    <property type="entry name" value="N-terminal domain of ligase-like"/>
    <property type="match status" value="1"/>
</dbReference>
<dbReference type="InterPro" id="IPR014030">
    <property type="entry name" value="Ketoacyl_synth_N"/>
</dbReference>
<dbReference type="Pfam" id="PF08659">
    <property type="entry name" value="KR"/>
    <property type="match status" value="1"/>
</dbReference>
<dbReference type="InterPro" id="IPR049900">
    <property type="entry name" value="PKS_mFAS_DH"/>
</dbReference>
<dbReference type="Pfam" id="PF00550">
    <property type="entry name" value="PP-binding"/>
    <property type="match status" value="1"/>
</dbReference>
<dbReference type="InterPro" id="IPR000873">
    <property type="entry name" value="AMP-dep_synth/lig_dom"/>
</dbReference>
<feature type="domain" description="Carrier" evidence="10">
    <location>
        <begin position="2329"/>
        <end position="2406"/>
    </location>
</feature>
<dbReference type="SMART" id="SM00827">
    <property type="entry name" value="PKS_AT"/>
    <property type="match status" value="1"/>
</dbReference>
<dbReference type="InterPro" id="IPR020807">
    <property type="entry name" value="PKS_DH"/>
</dbReference>
<evidence type="ECO:0000256" key="2">
    <source>
        <dbReference type="ARBA" id="ARBA00022553"/>
    </source>
</evidence>
<dbReference type="InterPro" id="IPR014043">
    <property type="entry name" value="Acyl_transferase_dom"/>
</dbReference>
<sequence length="3926" mass="427792">MSPNEPIAIIGSSCRFAGGASSPSKLWDRLHNPKDLSKPPPENRFNLQGFYHLNAEQHGNTNIQGSYFLEEDPRCFDTVFFNISPKEAEAIDPQQRILLEVVYEAMEEAGLTLHGLQGSDTSVYAGLMIRDYMDVQVRDPDFFSQYMVTGTSSALNANRISYFFDWHGPSLTVDTACSSSLVAVHQAVQGLRAGESRIACVTGSNLLLGPELFISASNMHMMSSRSKMWDVSAEGYARGDGFATFMLKTLSNAIADGDHIEGIIRETGVNSDGRTKGITLPSPQAQAELIRDTYRRAGLDLSVASDSCQYFEAHGTGTQAGDPREASAIHDAFFGAEGTDTDLRLVVGSIKTVMGHTEGTAGMAGMLKALLAIRHRVIPPNLHFNNLNPSVAPFYDRLTIPTEPIPWPAVAPGTPLRASVNSFGFGGTNAHAIMESYEPENHTSASNQGDGVVLPLVLSAHSEKALVSVVENYATFLIQSQETTSLRDLAWTLHSRRSNLPVKVAFSGLSAPDLAQQMQDKLESVRNTPGTELGTRSPAIASEKPPLLGVFTGQGAQWPAMGKHLIGDSRAFRETIERLEKSLAELDDGPDWSLKDEILAPKAKSRVAEAALSQPLCTAIAIGLVDLLHASGVSFSAVVGHSSGEIGAAYAAGVITAEEAMKIAYYRGKYAKLAEGKNGAKGGMLAVGMGFDEAKQFCDQPAFESRLGVAASNSPTSVTLSGDLDAVREAKELLDSRKTFARLLQVDTAYHSYHMLPCADPYVSSLAASGIRPNDPSKSSCIWISSVYGSEGDPTVEELSTTYWRDNMAQAVLFSQALERAMIECGPFQAVLEVGPHPALKGPASQTLRELSDDPLPYFGVLDRRRNDVVAFGDTLASLWLQFGPSAVDFEGYATASGPEGLSPPKLVKELPSYPWDHSQIYWRESRLSREFRTRTSPPHELLGHPLPGGSYEDGLRWRNILRLEEVPWIGDHRFQGQALVPTSAFCSMAVDASLKLAAGFAHPLTDSIELHDLTIHNAVSIPDGSQGVEIITFIHRLDIGDDPLEAEFTVLFGPPDGSKPLKKAASARVILLHKDPTDSAAPIQAREKSLDSVDIPQFYQSIGKMGLQYTGSFTNLEKIQRKWHRASALFNKQIANIKPLTLDPLLVEGCIQTAYAAFSAPGDTSLRPVFLPQKIEKLSLRRSSVPRSDSWLFLDSYVTKVDKTTANTSSAFHADVEVSDSVSGQLLIELEGVTISSFSPTPVTDDRELFFQTVWKPDASKGFSVDNEQERKIANQAALDMEHQAILYLETLLANQLHFSGRSSQAFEWLLRLDPLSYANGQQHTDRVQDLSHLDSFEALRAVAKNLPELIRGRLPDADLERQLQRFVDTNSVFTQLKLGLHTLLGQIAHRFAHLNVLEIGSGYLDPSINVLDDAISSYTLITSSPPKNVEAYGSKFTHIGVEALHSDPSAIASALDGQQFDVVIASYFLNGQTVSFSEEALQQIRKSLKPGGYLVLAEPTQEYVWSRIFLGVLLGSASSSINGRDIGHPVSSVSLDRLLRNVGFSGVDSLLPEHANEPGDAISLFVTQALDETIDLLRHPLQPSALGILDGRRVLVVGGTTLQTLRLWHNIASVLRPWTKEVYCVNSFETLQNEDTTDVAGAIVLTDLDEPVSRGLTPKSYKAVSGLFEQVPHVLWVTHGALEANPEQAASIGLGQSLAQEHPSVHAQFLNLDTVEESEYRILGSFMRLLIPGVHDSQEIRLWTTETEISVKDGRVLIPRVFPVQDLNDRLNSHWRPIIQNVNTLEDAISLSSSGFLHAATYTAQRLSSSNTVDGKPVLRTAHSIPVAINVSNRVYLYLSVGQIDNAGNVLAFTDTLSSHAPALATCKVPSAVESGPVELSSLLELTAHVLVAQHILDSLPAGNSILLEPSTTLATIINALAKGATKKVHFLTTAGHQGTSSITWTTIPTHASKRSILSALPHSPKLFFDLSSKPNRVASRIVQLLPADCARVDQRELFQLNSEAGDQVSTPWLQHVLQTIVSSALKFSRKVTHSSSPPLKLSELLEQGSRDINAVTVVDWTQKTNIPVTVAPLEPASFFSSVKTYVLVDIEQHLTQYIADWLIANGVRSLIAINSDIEQWKRPELLHELNVQNLKLNANNLDEVRGVLDGLPKVAGVIHGGASGSTPSSGGYDHLSRTLQNIERSTHNLTKILEDQEVDFFIMLSSLQKDQAPVNANGLPTTVLSLESQVDINLDSPFIRLNESDVHYALTEAISRAQSHQDVPAIWTGVKRLPRETESLSSQWKWFSKPLFSHYTLRDQETGKGSSQGEILNIVERLSASKTLQEASLIIQEFFLVKLAVMLNLSQDSLSSSNDLTSLGVDSLSASDIRAWFLKELDADVSILKILGGATIAELCDEVATGLTLQTESQEEVEPQPAVSSPEPVAPPAPVAKSVVIETPVEFQEPITEAAVVPSSSAPSSKGTMTPQSSVDIYTPHTEITTLQLQSVKSDSCTAVQRSEKMSFSQTRLWFPTIYLEQETPFNCTTSYTLTGLVDTARLDNAFQGLIQRHESFRTAFYTDEISGAAMQRVLASSSFQLRTMLGNKDDVERVFRQTANYHFDLAVADVLVATFISHGPTEHTIVFGYHHIIMDGVSWQITLNDLARFYKSDTPEVAALSQYVDFSVKQRQLVSSGAHAGKLSYWRKEFPSAPPLLPLFPFAKVGIRKALTRYDTLDYVYDVDASLVSKIKKASLAAKTTTFHFYLSTFMVLLNRFLEVDDVCLGIIDANRSDKSFLNTVGFLLDMLPLRLKVNKKERFVHTLRNTRAKAYSALEHSGVPLETILKELQIPTSPTNTPLFQVLMNYRMGALRAPQLGDAKMNFLDYEDAKAPFDLAISIDEKDGGTGMLTCSMQNYMYDSEGAELLVKTYVHLLDTLATNTSQRLNEVPLFDDSLVNKALVAGTGLVVEFDWAKTQTVSQRVDAITALRPDGVAVKDLNGKTRTYAETQARVNALALALQQAGVTSGARVAVYCEPTVDTVASILAIHRVGAAYIPLDVRNSPERLADIVKECNPAVILYHGVTKENLFDLVGGGQDVLDIDTAPQSVPADVPDVSRLSDPAFILYTSGSTGKPKGIMLTHTNLSLHFASISSALELTDRDVILQQSALGFDASLSQIFMALTNGGTLIHGSNRGDPVDLAALIEREGVTLTLIMVSEMGGLLQFGSDILSRCHSWRIALCGGEAFTINLLHRFRDLDLPNLELYNAYGPTETTIISSVGKVPYRRTDWEDGSVVPVGPPLPNYGVYVLDEDLQPAPLGWPGELCICGPCVTQGYVGLPELTAAKFRPDQLRKLPGSSYEGWTTVYRTGDKARLLGDGSFVFLGRIDGDSQVKLRGIRVELNDISSSINKTSNGAIVDAATIVKGTTSQTLVSFVVFAPAKVAEIESSGSSTSAYLRQLIQSLPLPVYIRPAIAVPLQRLPFTDRGKLDTKALATIPIQEDEETADEQLSETEQKLKQVWEDILAEQGMSLEIRRQSDFFSVGGNSLMLMRVRAKMLEVFGVSVPLAELFQASTLETLASRLNGNKPAESDTIVWDEETVLDASLPPAIARRLQGHPEKELSVVLTGSTGFLGREIVRQLIAEQRISTIHCLAVRPGRTLPGDLGGSSKVVVHTGDLAAERLGLSESEAQEIFSSAAAIIHNGAEVSHMKTYHSLRTTNVGSTRQLIELALRHSIDSGVPTPAFHYVSTAGVGHLLGTLSFPEQSVSSFPPPVDGSDGYIAAKWASEQILAQASENLGLPLFIHRPSNITGPDIGDRDIIHNVWRWSESLRTVPDLVAAGATGAFDFVGVDTCAKGIIDTLLLPPSPDTLTYLHQSGDTVIPVEEFREFLQRKQGAAGEVEVEVVSFEEWVNKAVQAGLDDLVATFLRGTKGAFQMPLLVKGLRQ</sequence>
<dbReference type="SUPFAM" id="SSF52777">
    <property type="entry name" value="CoA-dependent acyltransferases"/>
    <property type="match status" value="2"/>
</dbReference>
<dbReference type="SUPFAM" id="SSF51735">
    <property type="entry name" value="NAD(P)-binding Rossmann-fold domains"/>
    <property type="match status" value="2"/>
</dbReference>